<feature type="transmembrane region" description="Helical" evidence="1">
    <location>
        <begin position="28"/>
        <end position="49"/>
    </location>
</feature>
<keyword evidence="1" id="KW-0472">Membrane</keyword>
<proteinExistence type="predicted"/>
<evidence type="ECO:0000313" key="2">
    <source>
        <dbReference type="EMBL" id="MFC5818174.1"/>
    </source>
</evidence>
<dbReference type="Proteomes" id="UP001596096">
    <property type="component" value="Unassembled WGS sequence"/>
</dbReference>
<comment type="caution">
    <text evidence="2">The sequence shown here is derived from an EMBL/GenBank/DDBJ whole genome shotgun (WGS) entry which is preliminary data.</text>
</comment>
<dbReference type="RefSeq" id="WP_219546008.1">
    <property type="nucleotide sequence ID" value="NZ_JAHKRN010000020.1"/>
</dbReference>
<keyword evidence="1" id="KW-1133">Transmembrane helix</keyword>
<sequence>MATLALAGKQYGYPSAATWQFITAEHPYILVTLIAVVGIFGVLTPFEALTHRIRVQRQVVIRGQILTTFGQLLEVTSKVRPALAPSDPALHVWQRRRTLRHPAGELVRIATYRLGSTPMTRSLRPARGIGVVGLCWKRNHEVGLNILDLAQHLTDESKFANYRQQNGPDAVMGFSWPDFERYRHRGAVFASPVRNGRSKFIGCVSFDASHGYDQLDCARTWHELNSLCHLLGQDELEHV</sequence>
<evidence type="ECO:0008006" key="4">
    <source>
        <dbReference type="Google" id="ProtNLM"/>
    </source>
</evidence>
<reference evidence="3" key="1">
    <citation type="journal article" date="2019" name="Int. J. Syst. Evol. Microbiol.">
        <title>The Global Catalogue of Microorganisms (GCM) 10K type strain sequencing project: providing services to taxonomists for standard genome sequencing and annotation.</title>
        <authorList>
            <consortium name="The Broad Institute Genomics Platform"/>
            <consortium name="The Broad Institute Genome Sequencing Center for Infectious Disease"/>
            <person name="Wu L."/>
            <person name="Ma J."/>
        </authorList>
    </citation>
    <scope>NUCLEOTIDE SEQUENCE [LARGE SCALE GENOMIC DNA]</scope>
    <source>
        <strain evidence="3">CGMCC 4.7106</strain>
    </source>
</reference>
<accession>A0ABW1BZH7</accession>
<name>A0ABW1BZH7_9ACTN</name>
<evidence type="ECO:0000313" key="3">
    <source>
        <dbReference type="Proteomes" id="UP001596096"/>
    </source>
</evidence>
<evidence type="ECO:0000256" key="1">
    <source>
        <dbReference type="SAM" id="Phobius"/>
    </source>
</evidence>
<dbReference type="EMBL" id="JBHSNW010000012">
    <property type="protein sequence ID" value="MFC5818174.1"/>
    <property type="molecule type" value="Genomic_DNA"/>
</dbReference>
<gene>
    <name evidence="2" type="ORF">ACFPUY_23980</name>
</gene>
<protein>
    <recommendedName>
        <fullName evidence="4">GAF domain-containing protein</fullName>
    </recommendedName>
</protein>
<keyword evidence="1" id="KW-0812">Transmembrane</keyword>
<keyword evidence="3" id="KW-1185">Reference proteome</keyword>
<organism evidence="2 3">
    <name type="scientific">Nonomuraea harbinensis</name>
    <dbReference type="NCBI Taxonomy" id="1286938"/>
    <lineage>
        <taxon>Bacteria</taxon>
        <taxon>Bacillati</taxon>
        <taxon>Actinomycetota</taxon>
        <taxon>Actinomycetes</taxon>
        <taxon>Streptosporangiales</taxon>
        <taxon>Streptosporangiaceae</taxon>
        <taxon>Nonomuraea</taxon>
    </lineage>
</organism>